<dbReference type="InterPro" id="IPR007863">
    <property type="entry name" value="Peptidase_M16_C"/>
</dbReference>
<evidence type="ECO:0000259" key="2">
    <source>
        <dbReference type="Pfam" id="PF05193"/>
    </source>
</evidence>
<dbReference type="PANTHER" id="PTHR11851:SF226">
    <property type="entry name" value="CYTOCHROME B-C1 COMPLEX SUBUNIT 2, MITOCHONDRIAL"/>
    <property type="match status" value="1"/>
</dbReference>
<dbReference type="Gene3D" id="3.30.830.10">
    <property type="entry name" value="Metalloenzyme, LuxS/M16 peptidase-like"/>
    <property type="match status" value="1"/>
</dbReference>
<feature type="domain" description="Peptidase M16 C-terminal" evidence="2">
    <location>
        <begin position="66"/>
        <end position="105"/>
    </location>
</feature>
<dbReference type="SUPFAM" id="SSF63411">
    <property type="entry name" value="LuxS/MPP-like metallohydrolase"/>
    <property type="match status" value="1"/>
</dbReference>
<evidence type="ECO:0000313" key="4">
    <source>
        <dbReference type="Proteomes" id="UP000237246"/>
    </source>
</evidence>
<evidence type="ECO:0008006" key="5">
    <source>
        <dbReference type="Google" id="ProtNLM"/>
    </source>
</evidence>
<feature type="non-terminal residue" evidence="3">
    <location>
        <position position="122"/>
    </location>
</feature>
<proteinExistence type="predicted"/>
<dbReference type="EMBL" id="PPHD01061830">
    <property type="protein sequence ID" value="POI22097.1"/>
    <property type="molecule type" value="Genomic_DNA"/>
</dbReference>
<sequence>MEYLLNVTTAPEFRPWEVTDLQPQLKVDKAVAFQNPQVGVLENLHAAAYKTALANPLYCPDYRIGKITSEQLHHFVQNNFTSARMALVGIGVKHSDLKQVAEQFLNIRSGAGTSSAKAAYRG</sequence>
<dbReference type="InterPro" id="IPR011765">
    <property type="entry name" value="Pept_M16_N"/>
</dbReference>
<evidence type="ECO:0000259" key="1">
    <source>
        <dbReference type="Pfam" id="PF00675"/>
    </source>
</evidence>
<dbReference type="PANTHER" id="PTHR11851">
    <property type="entry name" value="METALLOPROTEASE"/>
    <property type="match status" value="1"/>
</dbReference>
<protein>
    <recommendedName>
        <fullName evidence="5">Mitochondrial-processing peptidase subunit alpha</fullName>
    </recommendedName>
</protein>
<reference evidence="3 4" key="1">
    <citation type="submission" date="2018-01" db="EMBL/GenBank/DDBJ databases">
        <title>Comparison of the Chinese Bamboo Partridge and Red Junglefowl genome sequences highlights the importance of demography in genome evolution.</title>
        <authorList>
            <person name="Tiley G.P."/>
            <person name="Kimball R.T."/>
            <person name="Braun E.L."/>
            <person name="Burleigh J.G."/>
        </authorList>
    </citation>
    <scope>NUCLEOTIDE SEQUENCE [LARGE SCALE GENOMIC DNA]</scope>
    <source>
        <strain evidence="3">RTK389</strain>
        <tissue evidence="3">Blood</tissue>
    </source>
</reference>
<dbReference type="InterPro" id="IPR050361">
    <property type="entry name" value="MPP/UQCRC_Complex"/>
</dbReference>
<dbReference type="Pfam" id="PF05193">
    <property type="entry name" value="Peptidase_M16_C"/>
    <property type="match status" value="1"/>
</dbReference>
<dbReference type="GO" id="GO:0005739">
    <property type="term" value="C:mitochondrion"/>
    <property type="evidence" value="ECO:0007669"/>
    <property type="project" value="TreeGrafter"/>
</dbReference>
<dbReference type="AlphaFoldDB" id="A0A2P4SD99"/>
<dbReference type="GO" id="GO:0046872">
    <property type="term" value="F:metal ion binding"/>
    <property type="evidence" value="ECO:0007669"/>
    <property type="project" value="InterPro"/>
</dbReference>
<accession>A0A2P4SD99</accession>
<dbReference type="Pfam" id="PF00675">
    <property type="entry name" value="Peptidase_M16"/>
    <property type="match status" value="1"/>
</dbReference>
<dbReference type="Proteomes" id="UP000237246">
    <property type="component" value="Unassembled WGS sequence"/>
</dbReference>
<keyword evidence="4" id="KW-1185">Reference proteome</keyword>
<name>A0A2P4SD99_BAMTH</name>
<evidence type="ECO:0000313" key="3">
    <source>
        <dbReference type="EMBL" id="POI22097.1"/>
    </source>
</evidence>
<feature type="domain" description="Peptidase M16 N-terminal" evidence="1">
    <location>
        <begin position="1"/>
        <end position="61"/>
    </location>
</feature>
<gene>
    <name evidence="3" type="ORF">CIB84_014156</name>
</gene>
<dbReference type="OrthoDB" id="6369905at2759"/>
<dbReference type="InterPro" id="IPR011249">
    <property type="entry name" value="Metalloenz_LuxS/M16"/>
</dbReference>
<organism evidence="3 4">
    <name type="scientific">Bambusicola thoracicus</name>
    <name type="common">Chinese bamboo-partridge</name>
    <name type="synonym">Perdix thoracica</name>
    <dbReference type="NCBI Taxonomy" id="9083"/>
    <lineage>
        <taxon>Eukaryota</taxon>
        <taxon>Metazoa</taxon>
        <taxon>Chordata</taxon>
        <taxon>Craniata</taxon>
        <taxon>Vertebrata</taxon>
        <taxon>Euteleostomi</taxon>
        <taxon>Archelosauria</taxon>
        <taxon>Archosauria</taxon>
        <taxon>Dinosauria</taxon>
        <taxon>Saurischia</taxon>
        <taxon>Theropoda</taxon>
        <taxon>Coelurosauria</taxon>
        <taxon>Aves</taxon>
        <taxon>Neognathae</taxon>
        <taxon>Galloanserae</taxon>
        <taxon>Galliformes</taxon>
        <taxon>Phasianidae</taxon>
        <taxon>Perdicinae</taxon>
        <taxon>Bambusicola</taxon>
    </lineage>
</organism>
<comment type="caution">
    <text evidence="3">The sequence shown here is derived from an EMBL/GenBank/DDBJ whole genome shotgun (WGS) entry which is preliminary data.</text>
</comment>